<dbReference type="RefSeq" id="WP_089298581.1">
    <property type="nucleotide sequence ID" value="NZ_BOMU01000112.1"/>
</dbReference>
<evidence type="ECO:0000256" key="2">
    <source>
        <dbReference type="SAM" id="Phobius"/>
    </source>
</evidence>
<feature type="compositionally biased region" description="Polar residues" evidence="1">
    <location>
        <begin position="146"/>
        <end position="157"/>
    </location>
</feature>
<gene>
    <name evidence="3" type="ORF">SAMN06264365_12940</name>
</gene>
<dbReference type="EMBL" id="FZNR01000029">
    <property type="protein sequence ID" value="SNS93420.1"/>
    <property type="molecule type" value="Genomic_DNA"/>
</dbReference>
<feature type="region of interest" description="Disordered" evidence="1">
    <location>
        <begin position="33"/>
        <end position="84"/>
    </location>
</feature>
<evidence type="ECO:0000313" key="4">
    <source>
        <dbReference type="Proteomes" id="UP000198415"/>
    </source>
</evidence>
<sequence>MAGLTHDSGDGGQEQPSAEVTLVRPLFVLTPPTTARHAVRRRAPERRAPRGWAGLVATTGSRSVGGAPDPPASGRITGRRGNDRSRRRITVLAAGTATAAVVVAGLALVVLGPGDGRTAEHTANQPGPAIDQALTDPTTPAGVASAQPSDPGTSPSATVGGGEPAPSPSRIPVRSTSTRTTSSPRAAAFTAVAGESCPESSEQGTRISGFHSDWYTRSSGGWRSDGCGGRVVAVPMSGSTTRDDPDNVIVWWFRTGAVRSGDCSVGVYVPDTGNPKDAAGKPAHYLVRAGTDTDGDVIGQFDVNQSANQGRWVDAGSYGVTTGELSIQMVTRGIDFGSGRDGDHLGVSALRVSCQAH</sequence>
<feature type="region of interest" description="Disordered" evidence="1">
    <location>
        <begin position="1"/>
        <end position="21"/>
    </location>
</feature>
<keyword evidence="2" id="KW-0472">Membrane</keyword>
<protein>
    <submittedName>
        <fullName evidence="3">Uncharacterized protein</fullName>
    </submittedName>
</protein>
<keyword evidence="4" id="KW-1185">Reference proteome</keyword>
<dbReference type="OrthoDB" id="3355994at2"/>
<feature type="transmembrane region" description="Helical" evidence="2">
    <location>
        <begin position="89"/>
        <end position="111"/>
    </location>
</feature>
<proteinExistence type="predicted"/>
<keyword evidence="2" id="KW-0812">Transmembrane</keyword>
<evidence type="ECO:0000313" key="3">
    <source>
        <dbReference type="EMBL" id="SNS93420.1"/>
    </source>
</evidence>
<feature type="compositionally biased region" description="Low complexity" evidence="1">
    <location>
        <begin position="168"/>
        <end position="185"/>
    </location>
</feature>
<dbReference type="AlphaFoldDB" id="A0A239IIE2"/>
<organism evidence="3 4">
    <name type="scientific">Actinoplanes regularis</name>
    <dbReference type="NCBI Taxonomy" id="52697"/>
    <lineage>
        <taxon>Bacteria</taxon>
        <taxon>Bacillati</taxon>
        <taxon>Actinomycetota</taxon>
        <taxon>Actinomycetes</taxon>
        <taxon>Micromonosporales</taxon>
        <taxon>Micromonosporaceae</taxon>
        <taxon>Actinoplanes</taxon>
    </lineage>
</organism>
<name>A0A239IIE2_9ACTN</name>
<reference evidence="3 4" key="1">
    <citation type="submission" date="2017-06" db="EMBL/GenBank/DDBJ databases">
        <authorList>
            <person name="Kim H.J."/>
            <person name="Triplett B.A."/>
        </authorList>
    </citation>
    <scope>NUCLEOTIDE SEQUENCE [LARGE SCALE GENOMIC DNA]</scope>
    <source>
        <strain evidence="3 4">DSM 43151</strain>
    </source>
</reference>
<dbReference type="Proteomes" id="UP000198415">
    <property type="component" value="Unassembled WGS sequence"/>
</dbReference>
<keyword evidence="2" id="KW-1133">Transmembrane helix</keyword>
<feature type="region of interest" description="Disordered" evidence="1">
    <location>
        <begin position="118"/>
        <end position="185"/>
    </location>
</feature>
<accession>A0A239IIE2</accession>
<evidence type="ECO:0000256" key="1">
    <source>
        <dbReference type="SAM" id="MobiDB-lite"/>
    </source>
</evidence>